<keyword evidence="2" id="KW-1185">Reference proteome</keyword>
<dbReference type="EMBL" id="BAAAPU010000009">
    <property type="protein sequence ID" value="GAA1988607.1"/>
    <property type="molecule type" value="Genomic_DNA"/>
</dbReference>
<dbReference type="RefSeq" id="WP_344064936.1">
    <property type="nucleotide sequence ID" value="NZ_BAAAPU010000009.1"/>
</dbReference>
<gene>
    <name evidence="1" type="ORF">GCM10009817_32720</name>
</gene>
<protein>
    <submittedName>
        <fullName evidence="1">Uncharacterized protein</fullName>
    </submittedName>
</protein>
<name>A0ABN2SL50_9MICO</name>
<evidence type="ECO:0000313" key="2">
    <source>
        <dbReference type="Proteomes" id="UP001500013"/>
    </source>
</evidence>
<proteinExistence type="predicted"/>
<sequence length="121" mass="12408">MTADELAHFLVTAAATVGRLGLTLGPDEGNFRDLAIADMVDGIPLFHPLDGVREQLLAGADPGAALSEAFARQAVVYVESAALATVAVVERALKHLQASGGDEVVAAFLDDLEGVGEQPAA</sequence>
<comment type="caution">
    <text evidence="1">The sequence shown here is derived from an EMBL/GenBank/DDBJ whole genome shotgun (WGS) entry which is preliminary data.</text>
</comment>
<evidence type="ECO:0000313" key="1">
    <source>
        <dbReference type="EMBL" id="GAA1988607.1"/>
    </source>
</evidence>
<accession>A0ABN2SL50</accession>
<reference evidence="1 2" key="1">
    <citation type="journal article" date="2019" name="Int. J. Syst. Evol. Microbiol.">
        <title>The Global Catalogue of Microorganisms (GCM) 10K type strain sequencing project: providing services to taxonomists for standard genome sequencing and annotation.</title>
        <authorList>
            <consortium name="The Broad Institute Genomics Platform"/>
            <consortium name="The Broad Institute Genome Sequencing Center for Infectious Disease"/>
            <person name="Wu L."/>
            <person name="Ma J."/>
        </authorList>
    </citation>
    <scope>NUCLEOTIDE SEQUENCE [LARGE SCALE GENOMIC DNA]</scope>
    <source>
        <strain evidence="1 2">JCM 15628</strain>
    </source>
</reference>
<organism evidence="1 2">
    <name type="scientific">Terrabacter lapilli</name>
    <dbReference type="NCBI Taxonomy" id="436231"/>
    <lineage>
        <taxon>Bacteria</taxon>
        <taxon>Bacillati</taxon>
        <taxon>Actinomycetota</taxon>
        <taxon>Actinomycetes</taxon>
        <taxon>Micrococcales</taxon>
        <taxon>Intrasporangiaceae</taxon>
        <taxon>Terrabacter</taxon>
    </lineage>
</organism>
<dbReference type="Proteomes" id="UP001500013">
    <property type="component" value="Unassembled WGS sequence"/>
</dbReference>